<dbReference type="SUPFAM" id="SSF46785">
    <property type="entry name" value="Winged helix' DNA-binding domain"/>
    <property type="match status" value="1"/>
</dbReference>
<keyword evidence="7" id="KW-0032">Aminotransferase</keyword>
<evidence type="ECO:0000256" key="4">
    <source>
        <dbReference type="ARBA" id="ARBA00023125"/>
    </source>
</evidence>
<dbReference type="PANTHER" id="PTHR46577">
    <property type="entry name" value="HTH-TYPE TRANSCRIPTIONAL REGULATORY PROTEIN GABR"/>
    <property type="match status" value="1"/>
</dbReference>
<evidence type="ECO:0000256" key="1">
    <source>
        <dbReference type="ARBA" id="ARBA00005384"/>
    </source>
</evidence>
<dbReference type="SMART" id="SM00345">
    <property type="entry name" value="HTH_GNTR"/>
    <property type="match status" value="1"/>
</dbReference>
<keyword evidence="5" id="KW-0804">Transcription</keyword>
<dbReference type="Pfam" id="PF00155">
    <property type="entry name" value="Aminotran_1_2"/>
    <property type="match status" value="1"/>
</dbReference>
<accession>A0A2N5Y674</accession>
<organism evidence="7 8">
    <name type="scientific">Kineobactrum sediminis</name>
    <dbReference type="NCBI Taxonomy" id="1905677"/>
    <lineage>
        <taxon>Bacteria</taxon>
        <taxon>Pseudomonadati</taxon>
        <taxon>Pseudomonadota</taxon>
        <taxon>Gammaproteobacteria</taxon>
        <taxon>Cellvibrionales</taxon>
        <taxon>Halieaceae</taxon>
        <taxon>Kineobactrum</taxon>
    </lineage>
</organism>
<dbReference type="CDD" id="cd00609">
    <property type="entry name" value="AAT_like"/>
    <property type="match status" value="1"/>
</dbReference>
<dbReference type="GO" id="GO:0003700">
    <property type="term" value="F:DNA-binding transcription factor activity"/>
    <property type="evidence" value="ECO:0007669"/>
    <property type="project" value="InterPro"/>
</dbReference>
<reference evidence="8" key="1">
    <citation type="submission" date="2017-11" db="EMBL/GenBank/DDBJ databases">
        <title>The draft genome sequence of Chromatocurvus sp. F02.</title>
        <authorList>
            <person name="Du Z.-J."/>
            <person name="Chang Y.-Q."/>
        </authorList>
    </citation>
    <scope>NUCLEOTIDE SEQUENCE [LARGE SCALE GENOMIC DNA]</scope>
    <source>
        <strain evidence="8">F02</strain>
    </source>
</reference>
<keyword evidence="2" id="KW-0663">Pyridoxal phosphate</keyword>
<dbReference type="PRINTS" id="PR00035">
    <property type="entry name" value="HTHGNTR"/>
</dbReference>
<dbReference type="InterPro" id="IPR036388">
    <property type="entry name" value="WH-like_DNA-bd_sf"/>
</dbReference>
<evidence type="ECO:0000259" key="6">
    <source>
        <dbReference type="PROSITE" id="PS50949"/>
    </source>
</evidence>
<dbReference type="InterPro" id="IPR015424">
    <property type="entry name" value="PyrdxlP-dep_Trfase"/>
</dbReference>
<keyword evidence="8" id="KW-1185">Reference proteome</keyword>
<dbReference type="PROSITE" id="PS50949">
    <property type="entry name" value="HTH_GNTR"/>
    <property type="match status" value="1"/>
</dbReference>
<keyword evidence="4" id="KW-0238">DNA-binding</keyword>
<dbReference type="InterPro" id="IPR036390">
    <property type="entry name" value="WH_DNA-bd_sf"/>
</dbReference>
<keyword evidence="7" id="KW-0808">Transferase</keyword>
<evidence type="ECO:0000256" key="5">
    <source>
        <dbReference type="ARBA" id="ARBA00023163"/>
    </source>
</evidence>
<dbReference type="InterPro" id="IPR015421">
    <property type="entry name" value="PyrdxlP-dep_Trfase_major"/>
</dbReference>
<name>A0A2N5Y674_9GAMM</name>
<dbReference type="InterPro" id="IPR000524">
    <property type="entry name" value="Tscrpt_reg_HTH_GntR"/>
</dbReference>
<dbReference type="EMBL" id="PKLZ01000001">
    <property type="protein sequence ID" value="PLW83879.1"/>
    <property type="molecule type" value="Genomic_DNA"/>
</dbReference>
<dbReference type="InterPro" id="IPR004839">
    <property type="entry name" value="Aminotransferase_I/II_large"/>
</dbReference>
<dbReference type="Gene3D" id="1.10.10.10">
    <property type="entry name" value="Winged helix-like DNA-binding domain superfamily/Winged helix DNA-binding domain"/>
    <property type="match status" value="1"/>
</dbReference>
<protein>
    <submittedName>
        <fullName evidence="7">PLP-dependent aminotransferase family protein</fullName>
    </submittedName>
</protein>
<evidence type="ECO:0000313" key="7">
    <source>
        <dbReference type="EMBL" id="PLW83879.1"/>
    </source>
</evidence>
<dbReference type="Gene3D" id="3.40.640.10">
    <property type="entry name" value="Type I PLP-dependent aspartate aminotransferase-like (Major domain)"/>
    <property type="match status" value="1"/>
</dbReference>
<dbReference type="InterPro" id="IPR051446">
    <property type="entry name" value="HTH_trans_reg/aminotransferase"/>
</dbReference>
<evidence type="ECO:0000256" key="3">
    <source>
        <dbReference type="ARBA" id="ARBA00023015"/>
    </source>
</evidence>
<dbReference type="Proteomes" id="UP000234845">
    <property type="component" value="Unassembled WGS sequence"/>
</dbReference>
<evidence type="ECO:0000313" key="8">
    <source>
        <dbReference type="Proteomes" id="UP000234845"/>
    </source>
</evidence>
<dbReference type="SUPFAM" id="SSF53383">
    <property type="entry name" value="PLP-dependent transferases"/>
    <property type="match status" value="1"/>
</dbReference>
<comment type="caution">
    <text evidence="7">The sequence shown here is derived from an EMBL/GenBank/DDBJ whole genome shotgun (WGS) entry which is preliminary data.</text>
</comment>
<dbReference type="OrthoDB" id="9808770at2"/>
<sequence>MFYLDPDSPLSLQSQLRQKIVEAIMVGSLAPARRLPSSRKLAAQLGVARNTVVLAYQQLMDEGYLLTRERSGIYVNEDVLARRVSYQVAHTGAAAGAADWSARLRAGPQRAEFQAPPDWQKYPYPLIDGYYDQTLFPVHEWREASRLALGVGEVNAWIHYRGDADDPQLIEAIRTQLLPGRGIQAGDDQVLIMPGIQAARALVARLLVNRGDTVVVEEPGSPTWRALLTGLGARLQPQPLDQEGLCLPEQQSDSRLLVLTPSHQLPTGITMSTGRRQTLLAHAREVDALLIEDDHAGEANYLGQPHPALCGMDQDGRVLYLSSLSTVLSSSLQLAFIVAPAEVIQAARRLRRSLAGAPPRNNQRAMAFFLTLGHYDAFHRRLDTVFRKRWLALRDALNHYLPSLVVTAPSQGGTSYWVNGPEWLDARLLAREAARRGVLVEPVGYYYSGSAHPENSFRLGVTSLDESQIRLGVATLAAVIRDLATGISETLDNCRGERIGGALLKSRLSGAVIHFNTVYGDPASIQLHAAGGMEGQAGYAAEDCDNGEWWVEGDLWYRRWNEWSYGKTLALYVVIDGSEIKWFDADHQLVDAALIQWPAQPG</sequence>
<dbReference type="GO" id="GO:0003677">
    <property type="term" value="F:DNA binding"/>
    <property type="evidence" value="ECO:0007669"/>
    <property type="project" value="UniProtKB-KW"/>
</dbReference>
<dbReference type="CDD" id="cd07377">
    <property type="entry name" value="WHTH_GntR"/>
    <property type="match status" value="1"/>
</dbReference>
<proteinExistence type="inferred from homology"/>
<dbReference type="Pfam" id="PF00392">
    <property type="entry name" value="GntR"/>
    <property type="match status" value="1"/>
</dbReference>
<evidence type="ECO:0000256" key="2">
    <source>
        <dbReference type="ARBA" id="ARBA00022898"/>
    </source>
</evidence>
<dbReference type="GO" id="GO:0008483">
    <property type="term" value="F:transaminase activity"/>
    <property type="evidence" value="ECO:0007669"/>
    <property type="project" value="UniProtKB-KW"/>
</dbReference>
<keyword evidence="3" id="KW-0805">Transcription regulation</keyword>
<dbReference type="RefSeq" id="WP_101519516.1">
    <property type="nucleotide sequence ID" value="NZ_PKLZ01000001.1"/>
</dbReference>
<feature type="domain" description="HTH gntR-type" evidence="6">
    <location>
        <begin position="10"/>
        <end position="78"/>
    </location>
</feature>
<gene>
    <name evidence="7" type="ORF">CWI75_00515</name>
</gene>
<dbReference type="PANTHER" id="PTHR46577:SF1">
    <property type="entry name" value="HTH-TYPE TRANSCRIPTIONAL REGULATORY PROTEIN GABR"/>
    <property type="match status" value="1"/>
</dbReference>
<dbReference type="GO" id="GO:0030170">
    <property type="term" value="F:pyridoxal phosphate binding"/>
    <property type="evidence" value="ECO:0007669"/>
    <property type="project" value="InterPro"/>
</dbReference>
<comment type="similarity">
    <text evidence="1">In the C-terminal section; belongs to the class-I pyridoxal-phosphate-dependent aminotransferase family.</text>
</comment>
<dbReference type="AlphaFoldDB" id="A0A2N5Y674"/>